<dbReference type="PANTHER" id="PTHR45436">
    <property type="entry name" value="SENSOR HISTIDINE KINASE YKOH"/>
    <property type="match status" value="1"/>
</dbReference>
<keyword evidence="9" id="KW-0902">Two-component regulatory system</keyword>
<evidence type="ECO:0000256" key="7">
    <source>
        <dbReference type="ARBA" id="ARBA00022777"/>
    </source>
</evidence>
<keyword evidence="15" id="KW-1185">Reference proteome</keyword>
<dbReference type="InterPro" id="IPR003594">
    <property type="entry name" value="HATPase_dom"/>
</dbReference>
<dbReference type="SUPFAM" id="SSF47384">
    <property type="entry name" value="Homodimeric domain of signal transducing histidine kinase"/>
    <property type="match status" value="1"/>
</dbReference>
<dbReference type="Gene3D" id="3.30.565.10">
    <property type="entry name" value="Histidine kinase-like ATPase, C-terminal domain"/>
    <property type="match status" value="1"/>
</dbReference>
<dbReference type="InterPro" id="IPR050428">
    <property type="entry name" value="TCS_sensor_his_kinase"/>
</dbReference>
<evidence type="ECO:0000256" key="4">
    <source>
        <dbReference type="ARBA" id="ARBA00022553"/>
    </source>
</evidence>
<dbReference type="SMART" id="SM00387">
    <property type="entry name" value="HATPase_c"/>
    <property type="match status" value="1"/>
</dbReference>
<keyword evidence="10 11" id="KW-0472">Membrane</keyword>
<dbReference type="GO" id="GO:0005886">
    <property type="term" value="C:plasma membrane"/>
    <property type="evidence" value="ECO:0007669"/>
    <property type="project" value="UniProtKB-SubCell"/>
</dbReference>
<dbReference type="Proteomes" id="UP000183376">
    <property type="component" value="Chromosome I"/>
</dbReference>
<evidence type="ECO:0000256" key="6">
    <source>
        <dbReference type="ARBA" id="ARBA00022692"/>
    </source>
</evidence>
<keyword evidence="7" id="KW-0418">Kinase</keyword>
<dbReference type="InterPro" id="IPR004358">
    <property type="entry name" value="Sig_transdc_His_kin-like_C"/>
</dbReference>
<dbReference type="Gene3D" id="6.10.340.10">
    <property type="match status" value="1"/>
</dbReference>
<dbReference type="InterPro" id="IPR003661">
    <property type="entry name" value="HisK_dim/P_dom"/>
</dbReference>
<dbReference type="CDD" id="cd00075">
    <property type="entry name" value="HATPase"/>
    <property type="match status" value="1"/>
</dbReference>
<organism evidence="14 15">
    <name type="scientific">Allokutzneria albata</name>
    <name type="common">Kibdelosporangium albatum</name>
    <dbReference type="NCBI Taxonomy" id="211114"/>
    <lineage>
        <taxon>Bacteria</taxon>
        <taxon>Bacillati</taxon>
        <taxon>Actinomycetota</taxon>
        <taxon>Actinomycetes</taxon>
        <taxon>Pseudonocardiales</taxon>
        <taxon>Pseudonocardiaceae</taxon>
        <taxon>Allokutzneria</taxon>
    </lineage>
</organism>
<dbReference type="RefSeq" id="WP_052407695.1">
    <property type="nucleotide sequence ID" value="NZ_JOEF01000019.1"/>
</dbReference>
<evidence type="ECO:0000256" key="10">
    <source>
        <dbReference type="ARBA" id="ARBA00023136"/>
    </source>
</evidence>
<feature type="domain" description="Histidine kinase" evidence="12">
    <location>
        <begin position="228"/>
        <end position="444"/>
    </location>
</feature>
<dbReference type="eggNOG" id="COG2205">
    <property type="taxonomic scope" value="Bacteria"/>
</dbReference>
<proteinExistence type="predicted"/>
<evidence type="ECO:0000259" key="12">
    <source>
        <dbReference type="PROSITE" id="PS50109"/>
    </source>
</evidence>
<keyword evidence="5" id="KW-0808">Transferase</keyword>
<dbReference type="PROSITE" id="PS50885">
    <property type="entry name" value="HAMP"/>
    <property type="match status" value="1"/>
</dbReference>
<dbReference type="EC" id="2.7.13.3" evidence="3"/>
<dbReference type="Pfam" id="PF00672">
    <property type="entry name" value="HAMP"/>
    <property type="match status" value="1"/>
</dbReference>
<dbReference type="CDD" id="cd00082">
    <property type="entry name" value="HisKA"/>
    <property type="match status" value="1"/>
</dbReference>
<dbReference type="PANTHER" id="PTHR45436:SF5">
    <property type="entry name" value="SENSOR HISTIDINE KINASE TRCS"/>
    <property type="match status" value="1"/>
</dbReference>
<evidence type="ECO:0000313" key="15">
    <source>
        <dbReference type="Proteomes" id="UP000183376"/>
    </source>
</evidence>
<dbReference type="InterPro" id="IPR036097">
    <property type="entry name" value="HisK_dim/P_sf"/>
</dbReference>
<evidence type="ECO:0000313" key="14">
    <source>
        <dbReference type="EMBL" id="SDM76043.1"/>
    </source>
</evidence>
<dbReference type="STRING" id="211114.SAMN04489726_3250"/>
<protein>
    <recommendedName>
        <fullName evidence="3">histidine kinase</fullName>
        <ecNumber evidence="3">2.7.13.3</ecNumber>
    </recommendedName>
</protein>
<name>A0A1G9VV56_ALLAB</name>
<dbReference type="Pfam" id="PF00512">
    <property type="entry name" value="HisKA"/>
    <property type="match status" value="1"/>
</dbReference>
<dbReference type="PROSITE" id="PS50109">
    <property type="entry name" value="HIS_KIN"/>
    <property type="match status" value="1"/>
</dbReference>
<dbReference type="SUPFAM" id="SSF158472">
    <property type="entry name" value="HAMP domain-like"/>
    <property type="match status" value="1"/>
</dbReference>
<dbReference type="InterPro" id="IPR005467">
    <property type="entry name" value="His_kinase_dom"/>
</dbReference>
<dbReference type="CDD" id="cd06225">
    <property type="entry name" value="HAMP"/>
    <property type="match status" value="1"/>
</dbReference>
<feature type="transmembrane region" description="Helical" evidence="11">
    <location>
        <begin position="139"/>
        <end position="163"/>
    </location>
</feature>
<evidence type="ECO:0000256" key="3">
    <source>
        <dbReference type="ARBA" id="ARBA00012438"/>
    </source>
</evidence>
<keyword evidence="4" id="KW-0597">Phosphoprotein</keyword>
<dbReference type="AlphaFoldDB" id="A0A1G9VV56"/>
<keyword evidence="8 11" id="KW-1133">Transmembrane helix</keyword>
<accession>A0A1G9VV56</accession>
<dbReference type="SUPFAM" id="SSF55874">
    <property type="entry name" value="ATPase domain of HSP90 chaperone/DNA topoisomerase II/histidine kinase"/>
    <property type="match status" value="1"/>
</dbReference>
<evidence type="ECO:0000259" key="13">
    <source>
        <dbReference type="PROSITE" id="PS50885"/>
    </source>
</evidence>
<dbReference type="Pfam" id="PF02518">
    <property type="entry name" value="HATPase_c"/>
    <property type="match status" value="1"/>
</dbReference>
<evidence type="ECO:0000256" key="9">
    <source>
        <dbReference type="ARBA" id="ARBA00023012"/>
    </source>
</evidence>
<evidence type="ECO:0000256" key="5">
    <source>
        <dbReference type="ARBA" id="ARBA00022679"/>
    </source>
</evidence>
<keyword evidence="6 11" id="KW-0812">Transmembrane</keyword>
<comment type="subcellular location">
    <subcellularLocation>
        <location evidence="2">Cell membrane</location>
    </subcellularLocation>
</comment>
<evidence type="ECO:0000256" key="11">
    <source>
        <dbReference type="SAM" id="Phobius"/>
    </source>
</evidence>
<evidence type="ECO:0000256" key="2">
    <source>
        <dbReference type="ARBA" id="ARBA00004236"/>
    </source>
</evidence>
<dbReference type="InterPro" id="IPR003660">
    <property type="entry name" value="HAMP_dom"/>
</dbReference>
<feature type="transmembrane region" description="Helical" evidence="11">
    <location>
        <begin position="21"/>
        <end position="40"/>
    </location>
</feature>
<feature type="domain" description="HAMP" evidence="13">
    <location>
        <begin position="160"/>
        <end position="213"/>
    </location>
</feature>
<comment type="catalytic activity">
    <reaction evidence="1">
        <text>ATP + protein L-histidine = ADP + protein N-phospho-L-histidine.</text>
        <dbReference type="EC" id="2.7.13.3"/>
    </reaction>
</comment>
<gene>
    <name evidence="14" type="ORF">SAMN04489726_3250</name>
</gene>
<dbReference type="EMBL" id="LT629701">
    <property type="protein sequence ID" value="SDM76043.1"/>
    <property type="molecule type" value="Genomic_DNA"/>
</dbReference>
<sequence>MSTRNVGLRTFSLRRRVTMMVILVIGVALLAMAFTVQTAFQLQSERELDRKVEAKLAQVERAAKGRIVHPTDFSAKYSFGGVTVVVRRPDRKLFNYNGEVDSISELGGTVQLEKPVGNGFSVILLTDSPEPAQNRLRNVLLLVGLGTLGLTAIVLVVTIRLALRPLEVMAGLSRSIALGDRGRRLAPVRTNTELGRTAVAFDQMLDALEGAEAHARASEQQTRRFVADAAHELRTPLAGVQAAAETLVRLGPGAGQEDVERMQVMMVREARRATRLVEDLLSLAQIDAGLELRFEAVHLLGLVESEVERLSLLAPSLHVAVEGEDPVVAADPLRLGQVVGNLLDNARRHASAEGNVRVRVTRFPQHVELMVLDDGPGVPPAERERIFNRLVRLDTARTSGKAGAGLGLSIAKGIARAHGGDLACVEPPTGHRGAAFRLTLPATTAPDLPTTPIPSLSA</sequence>
<dbReference type="GO" id="GO:0000155">
    <property type="term" value="F:phosphorelay sensor kinase activity"/>
    <property type="evidence" value="ECO:0007669"/>
    <property type="project" value="InterPro"/>
</dbReference>
<reference evidence="14 15" key="1">
    <citation type="submission" date="2016-10" db="EMBL/GenBank/DDBJ databases">
        <authorList>
            <person name="de Groot N.N."/>
        </authorList>
    </citation>
    <scope>NUCLEOTIDE SEQUENCE [LARGE SCALE GENOMIC DNA]</scope>
    <source>
        <strain evidence="14 15">DSM 44149</strain>
    </source>
</reference>
<dbReference type="SMART" id="SM00388">
    <property type="entry name" value="HisKA"/>
    <property type="match status" value="1"/>
</dbReference>
<evidence type="ECO:0000256" key="1">
    <source>
        <dbReference type="ARBA" id="ARBA00000085"/>
    </source>
</evidence>
<dbReference type="Gene3D" id="1.10.287.130">
    <property type="match status" value="1"/>
</dbReference>
<dbReference type="InterPro" id="IPR036890">
    <property type="entry name" value="HATPase_C_sf"/>
</dbReference>
<dbReference type="PRINTS" id="PR00344">
    <property type="entry name" value="BCTRLSENSOR"/>
</dbReference>
<dbReference type="SMART" id="SM00304">
    <property type="entry name" value="HAMP"/>
    <property type="match status" value="1"/>
</dbReference>
<evidence type="ECO:0000256" key="8">
    <source>
        <dbReference type="ARBA" id="ARBA00022989"/>
    </source>
</evidence>